<evidence type="ECO:0000256" key="2">
    <source>
        <dbReference type="SAM" id="MobiDB-lite"/>
    </source>
</evidence>
<keyword evidence="4" id="KW-1185">Reference proteome</keyword>
<feature type="region of interest" description="Disordered" evidence="2">
    <location>
        <begin position="1104"/>
        <end position="1148"/>
    </location>
</feature>
<feature type="compositionally biased region" description="Polar residues" evidence="2">
    <location>
        <begin position="953"/>
        <end position="984"/>
    </location>
</feature>
<protein>
    <submittedName>
        <fullName evidence="3">Uncharacterized protein</fullName>
    </submittedName>
</protein>
<evidence type="ECO:0000313" key="3">
    <source>
        <dbReference type="EMBL" id="PPQ82812.1"/>
    </source>
</evidence>
<evidence type="ECO:0000313" key="4">
    <source>
        <dbReference type="Proteomes" id="UP000283269"/>
    </source>
</evidence>
<accession>A0A409WWC9</accession>
<feature type="coiled-coil region" evidence="1">
    <location>
        <begin position="207"/>
        <end position="262"/>
    </location>
</feature>
<feature type="compositionally biased region" description="Polar residues" evidence="2">
    <location>
        <begin position="1104"/>
        <end position="1114"/>
    </location>
</feature>
<feature type="region of interest" description="Disordered" evidence="2">
    <location>
        <begin position="745"/>
        <end position="765"/>
    </location>
</feature>
<dbReference type="STRING" id="93625.A0A409WWC9"/>
<dbReference type="EMBL" id="NHYD01003093">
    <property type="protein sequence ID" value="PPQ82812.1"/>
    <property type="molecule type" value="Genomic_DNA"/>
</dbReference>
<feature type="compositionally biased region" description="Low complexity" evidence="2">
    <location>
        <begin position="898"/>
        <end position="952"/>
    </location>
</feature>
<dbReference type="InParanoid" id="A0A409WWC9"/>
<feature type="coiled-coil region" evidence="1">
    <location>
        <begin position="299"/>
        <end position="333"/>
    </location>
</feature>
<reference evidence="3 4" key="1">
    <citation type="journal article" date="2018" name="Evol. Lett.">
        <title>Horizontal gene cluster transfer increased hallucinogenic mushroom diversity.</title>
        <authorList>
            <person name="Reynolds H.T."/>
            <person name="Vijayakumar V."/>
            <person name="Gluck-Thaler E."/>
            <person name="Korotkin H.B."/>
            <person name="Matheny P.B."/>
            <person name="Slot J.C."/>
        </authorList>
    </citation>
    <scope>NUCLEOTIDE SEQUENCE [LARGE SCALE GENOMIC DNA]</scope>
    <source>
        <strain evidence="3 4">2631</strain>
    </source>
</reference>
<name>A0A409WWC9_PSICY</name>
<feature type="region of interest" description="Disordered" evidence="2">
    <location>
        <begin position="471"/>
        <end position="507"/>
    </location>
</feature>
<feature type="region of interest" description="Disordered" evidence="2">
    <location>
        <begin position="891"/>
        <end position="993"/>
    </location>
</feature>
<gene>
    <name evidence="3" type="ORF">CVT25_009190</name>
</gene>
<dbReference type="OrthoDB" id="2592022at2759"/>
<keyword evidence="1" id="KW-0175">Coiled coil</keyword>
<evidence type="ECO:0000256" key="1">
    <source>
        <dbReference type="SAM" id="Coils"/>
    </source>
</evidence>
<dbReference type="AlphaFoldDB" id="A0A409WWC9"/>
<organism evidence="3 4">
    <name type="scientific">Psilocybe cyanescens</name>
    <dbReference type="NCBI Taxonomy" id="93625"/>
    <lineage>
        <taxon>Eukaryota</taxon>
        <taxon>Fungi</taxon>
        <taxon>Dikarya</taxon>
        <taxon>Basidiomycota</taxon>
        <taxon>Agaricomycotina</taxon>
        <taxon>Agaricomycetes</taxon>
        <taxon>Agaricomycetidae</taxon>
        <taxon>Agaricales</taxon>
        <taxon>Agaricineae</taxon>
        <taxon>Strophariaceae</taxon>
        <taxon>Psilocybe</taxon>
    </lineage>
</organism>
<dbReference type="Proteomes" id="UP000283269">
    <property type="component" value="Unassembled WGS sequence"/>
</dbReference>
<feature type="region of interest" description="Disordered" evidence="2">
    <location>
        <begin position="540"/>
        <end position="575"/>
    </location>
</feature>
<comment type="caution">
    <text evidence="3">The sequence shown here is derived from an EMBL/GenBank/DDBJ whole genome shotgun (WGS) entry which is preliminary data.</text>
</comment>
<feature type="compositionally biased region" description="Acidic residues" evidence="2">
    <location>
        <begin position="1126"/>
        <end position="1148"/>
    </location>
</feature>
<sequence length="1148" mass="122492">MAELAEEHPLSLELQSLKASVARFQDEAHASAVKLQRHSLDAVRTHERAVHLERENDMLKAELAILRAHPHPNGQASTTESQNQVQELTLSLRRLSHKLSLTEEALLAAHIGLANAHAATTKAAANADNAYELGARVRGREEEGLIRQRDLECKIKKLEEELKMSDGVVQEYASLVRSMEAQSSSEAQTSYLQESLKEGRLGLDRLLSELQGECDALARKLDENTAELEVCKSKLEAERKGNEAVQAELGRTQTELSKLQLEDGTAAKMVSRYMQFSQTSTNNLLTTLNTLQSRHNATLATLSSQNHTLSTQLRSLESQNERLRSALDEIGGDIMKETYGRRREIAQRIRMGGREERVVEGLRRWVRRGEEMLSRLREGGEVHESHLYVEALLDMAQHARILLEGLDNGVLDTESALSLSGGRARELLVRTGLDGLLEELRKETERRLILEKAVAQIGPNVTALEKNMCESLDDAPPQVPEKAHIMPLPPLPSSSSSSSLPNGDPAGLVPTVVVDDCEISVATDAVSSTVGPSADTHLVEEEQVDSPGGDGAATSVPPSLEHPTASPTPLTPVEDVMQPQSPVEEVASNATLEAIQDMPPVQDLPTSNDAVNEVKEVEITDLSDVQEVTDAAKSQSDTVDGMATSLSFSSIPTSATSTVSSVFLPPTTISSTPDTPVKLEPPVVAQPHPMLAELNKINKRYDDLQRAFRDCHLALEGLKISLNASSSSANGYPISPAFGHFSSSSSSSLSSPLATPEPSSTTTIPTSVLRAALGRLDDYTEDARVELEIRVGDETLLAKGYEALLSIPGALLGVHEQEPEKSTNVDSISGGSHIPQDNEVPIQSEVEKQIEAFVAGTDPAVRKARDTFMRKLEDVQHDIAALKRAIHDPESLEAPNISADSSASNSSLVSPHTDNTNTNGTGTANGWTSWIRGSPSKPSSPASVAPSLGPSPTFGSIMTSPRLRSTSSTGNFHQNQGAGQNNPSRSRKGSFFGFGLGGGTEQMKDPLAVLGLKVPMPSFAGAAVAPGVGALGGGGSGNGGYGMMMSPTSPMGSAPRARTVSSTMYMLGLGAAGPASPGQSANLRMVRSPSGGGPLNMHLPHASQSSIGSVQAQMETAAVVRGEGPDTTDDEMEEEENADEDDDDTDVE</sequence>
<proteinExistence type="predicted"/>